<reference evidence="1" key="4">
    <citation type="submission" date="2019-03" db="UniProtKB">
        <authorList>
            <consortium name="EnsemblPlants"/>
        </authorList>
    </citation>
    <scope>IDENTIFICATION</scope>
</reference>
<proteinExistence type="predicted"/>
<reference evidence="1" key="5">
    <citation type="journal article" date="2021" name="G3 (Bethesda)">
        <title>Aegilops tauschii genome assembly Aet v5.0 features greater sequence contiguity and improved annotation.</title>
        <authorList>
            <person name="Wang L."/>
            <person name="Zhu T."/>
            <person name="Rodriguez J.C."/>
            <person name="Deal K.R."/>
            <person name="Dubcovsky J."/>
            <person name="McGuire P.E."/>
            <person name="Lux T."/>
            <person name="Spannagl M."/>
            <person name="Mayer K.F.X."/>
            <person name="Baldrich P."/>
            <person name="Meyers B.C."/>
            <person name="Huo N."/>
            <person name="Gu Y.Q."/>
            <person name="Zhou H."/>
            <person name="Devos K.M."/>
            <person name="Bennetzen J.L."/>
            <person name="Unver T."/>
            <person name="Budak H."/>
            <person name="Gulick P.J."/>
            <person name="Galiba G."/>
            <person name="Kalapos B."/>
            <person name="Nelson D.R."/>
            <person name="Li P."/>
            <person name="You F.M."/>
            <person name="Luo M.C."/>
            <person name="Dvorak J."/>
        </authorList>
    </citation>
    <scope>NUCLEOTIDE SEQUENCE [LARGE SCALE GENOMIC DNA]</scope>
    <source>
        <strain evidence="1">cv. AL8/78</strain>
    </source>
</reference>
<dbReference type="AlphaFoldDB" id="A0A452Z2F6"/>
<sequence length="56" mass="6864">MYRNQLIYVMESLKSDGQAMWCLTWLTSCFMYLRGEENMSSQTSHMFFRVLWVYFC</sequence>
<evidence type="ECO:0000313" key="1">
    <source>
        <dbReference type="EnsemblPlants" id="AET1Gv20611000.5"/>
    </source>
</evidence>
<dbReference type="Proteomes" id="UP000015105">
    <property type="component" value="Chromosome 1D"/>
</dbReference>
<reference evidence="1" key="3">
    <citation type="journal article" date="2017" name="Nature">
        <title>Genome sequence of the progenitor of the wheat D genome Aegilops tauschii.</title>
        <authorList>
            <person name="Luo M.C."/>
            <person name="Gu Y.Q."/>
            <person name="Puiu D."/>
            <person name="Wang H."/>
            <person name="Twardziok S.O."/>
            <person name="Deal K.R."/>
            <person name="Huo N."/>
            <person name="Zhu T."/>
            <person name="Wang L."/>
            <person name="Wang Y."/>
            <person name="McGuire P.E."/>
            <person name="Liu S."/>
            <person name="Long H."/>
            <person name="Ramasamy R.K."/>
            <person name="Rodriguez J.C."/>
            <person name="Van S.L."/>
            <person name="Yuan L."/>
            <person name="Wang Z."/>
            <person name="Xia Z."/>
            <person name="Xiao L."/>
            <person name="Anderson O.D."/>
            <person name="Ouyang S."/>
            <person name="Liang Y."/>
            <person name="Zimin A.V."/>
            <person name="Pertea G."/>
            <person name="Qi P."/>
            <person name="Bennetzen J.L."/>
            <person name="Dai X."/>
            <person name="Dawson M.W."/>
            <person name="Muller H.G."/>
            <person name="Kugler K."/>
            <person name="Rivarola-Duarte L."/>
            <person name="Spannagl M."/>
            <person name="Mayer K.F.X."/>
            <person name="Lu F.H."/>
            <person name="Bevan M.W."/>
            <person name="Leroy P."/>
            <person name="Li P."/>
            <person name="You F.M."/>
            <person name="Sun Q."/>
            <person name="Liu Z."/>
            <person name="Lyons E."/>
            <person name="Wicker T."/>
            <person name="Salzberg S.L."/>
            <person name="Devos K.M."/>
            <person name="Dvorak J."/>
        </authorList>
    </citation>
    <scope>NUCLEOTIDE SEQUENCE [LARGE SCALE GENOMIC DNA]</scope>
    <source>
        <strain evidence="1">cv. AL8/78</strain>
    </source>
</reference>
<reference evidence="2" key="2">
    <citation type="journal article" date="2017" name="Nat. Plants">
        <title>The Aegilops tauschii genome reveals multiple impacts of transposons.</title>
        <authorList>
            <person name="Zhao G."/>
            <person name="Zou C."/>
            <person name="Li K."/>
            <person name="Wang K."/>
            <person name="Li T."/>
            <person name="Gao L."/>
            <person name="Zhang X."/>
            <person name="Wang H."/>
            <person name="Yang Z."/>
            <person name="Liu X."/>
            <person name="Jiang W."/>
            <person name="Mao L."/>
            <person name="Kong X."/>
            <person name="Jiao Y."/>
            <person name="Jia J."/>
        </authorList>
    </citation>
    <scope>NUCLEOTIDE SEQUENCE [LARGE SCALE GENOMIC DNA]</scope>
    <source>
        <strain evidence="2">cv. AL8/78</strain>
    </source>
</reference>
<organism evidence="1 2">
    <name type="scientific">Aegilops tauschii subsp. strangulata</name>
    <name type="common">Goatgrass</name>
    <dbReference type="NCBI Taxonomy" id="200361"/>
    <lineage>
        <taxon>Eukaryota</taxon>
        <taxon>Viridiplantae</taxon>
        <taxon>Streptophyta</taxon>
        <taxon>Embryophyta</taxon>
        <taxon>Tracheophyta</taxon>
        <taxon>Spermatophyta</taxon>
        <taxon>Magnoliopsida</taxon>
        <taxon>Liliopsida</taxon>
        <taxon>Poales</taxon>
        <taxon>Poaceae</taxon>
        <taxon>BOP clade</taxon>
        <taxon>Pooideae</taxon>
        <taxon>Triticodae</taxon>
        <taxon>Triticeae</taxon>
        <taxon>Triticinae</taxon>
        <taxon>Aegilops</taxon>
    </lineage>
</organism>
<name>A0A452Z2F6_AEGTS</name>
<evidence type="ECO:0000313" key="2">
    <source>
        <dbReference type="Proteomes" id="UP000015105"/>
    </source>
</evidence>
<reference evidence="2" key="1">
    <citation type="journal article" date="2014" name="Science">
        <title>Ancient hybridizations among the ancestral genomes of bread wheat.</title>
        <authorList>
            <consortium name="International Wheat Genome Sequencing Consortium,"/>
            <person name="Marcussen T."/>
            <person name="Sandve S.R."/>
            <person name="Heier L."/>
            <person name="Spannagl M."/>
            <person name="Pfeifer M."/>
            <person name="Jakobsen K.S."/>
            <person name="Wulff B.B."/>
            <person name="Steuernagel B."/>
            <person name="Mayer K.F."/>
            <person name="Olsen O.A."/>
        </authorList>
    </citation>
    <scope>NUCLEOTIDE SEQUENCE [LARGE SCALE GENOMIC DNA]</scope>
    <source>
        <strain evidence="2">cv. AL8/78</strain>
    </source>
</reference>
<dbReference type="EnsemblPlants" id="AET1Gv20611000.5">
    <property type="protein sequence ID" value="AET1Gv20611000.5"/>
    <property type="gene ID" value="AET1Gv20611000"/>
</dbReference>
<keyword evidence="2" id="KW-1185">Reference proteome</keyword>
<accession>A0A452Z2F6</accession>
<dbReference type="Gramene" id="AET1Gv20611000.5">
    <property type="protein sequence ID" value="AET1Gv20611000.5"/>
    <property type="gene ID" value="AET1Gv20611000"/>
</dbReference>
<protein>
    <submittedName>
        <fullName evidence="1">Uncharacterized protein</fullName>
    </submittedName>
</protein>
<dbReference type="PROSITE" id="PS51257">
    <property type="entry name" value="PROKAR_LIPOPROTEIN"/>
    <property type="match status" value="1"/>
</dbReference>